<evidence type="ECO:0000313" key="2">
    <source>
        <dbReference type="EMBL" id="EEN47215.1"/>
    </source>
</evidence>
<dbReference type="AlphaFoldDB" id="C3ZJT0"/>
<proteinExistence type="predicted"/>
<reference evidence="2" key="1">
    <citation type="journal article" date="2008" name="Nature">
        <title>The amphioxus genome and the evolution of the chordate karyotype.</title>
        <authorList>
            <consortium name="US DOE Joint Genome Institute (JGI-PGF)"/>
            <person name="Putnam N.H."/>
            <person name="Butts T."/>
            <person name="Ferrier D.E.K."/>
            <person name="Furlong R.F."/>
            <person name="Hellsten U."/>
            <person name="Kawashima T."/>
            <person name="Robinson-Rechavi M."/>
            <person name="Shoguchi E."/>
            <person name="Terry A."/>
            <person name="Yu J.-K."/>
            <person name="Benito-Gutierrez E.L."/>
            <person name="Dubchak I."/>
            <person name="Garcia-Fernandez J."/>
            <person name="Gibson-Brown J.J."/>
            <person name="Grigoriev I.V."/>
            <person name="Horton A.C."/>
            <person name="de Jong P.J."/>
            <person name="Jurka J."/>
            <person name="Kapitonov V.V."/>
            <person name="Kohara Y."/>
            <person name="Kuroki Y."/>
            <person name="Lindquist E."/>
            <person name="Lucas S."/>
            <person name="Osoegawa K."/>
            <person name="Pennacchio L.A."/>
            <person name="Salamov A.A."/>
            <person name="Satou Y."/>
            <person name="Sauka-Spengler T."/>
            <person name="Schmutz J."/>
            <person name="Shin-I T."/>
            <person name="Toyoda A."/>
            <person name="Bronner-Fraser M."/>
            <person name="Fujiyama A."/>
            <person name="Holland L.Z."/>
            <person name="Holland P.W.H."/>
            <person name="Satoh N."/>
            <person name="Rokhsar D.S."/>
        </authorList>
    </citation>
    <scope>NUCLEOTIDE SEQUENCE [LARGE SCALE GENOMIC DNA]</scope>
    <source>
        <strain evidence="2">S238N-H82</strain>
        <tissue evidence="2">Testes</tissue>
    </source>
</reference>
<feature type="compositionally biased region" description="Acidic residues" evidence="1">
    <location>
        <begin position="44"/>
        <end position="59"/>
    </location>
</feature>
<organism>
    <name type="scientific">Branchiostoma floridae</name>
    <name type="common">Florida lancelet</name>
    <name type="synonym">Amphioxus</name>
    <dbReference type="NCBI Taxonomy" id="7739"/>
    <lineage>
        <taxon>Eukaryota</taxon>
        <taxon>Metazoa</taxon>
        <taxon>Chordata</taxon>
        <taxon>Cephalochordata</taxon>
        <taxon>Leptocardii</taxon>
        <taxon>Amphioxiformes</taxon>
        <taxon>Branchiostomatidae</taxon>
        <taxon>Branchiostoma</taxon>
    </lineage>
</organism>
<name>C3ZJT0_BRAFL</name>
<sequence length="127" mass="15296">MDAMIKVLLDQSEKYRPFEEDEALDFILDMENQWSLCADRRPDVEEDDEDEPMMEEAVVEDPVPVIKVERMDEGEEEEEEEEEDDYDLDEDPEVIVILQRTPAMIRRREIDWKTKIAEWKQENIKLF</sequence>
<dbReference type="InParanoid" id="C3ZJT0"/>
<evidence type="ECO:0000256" key="1">
    <source>
        <dbReference type="SAM" id="MobiDB-lite"/>
    </source>
</evidence>
<feature type="compositionally biased region" description="Acidic residues" evidence="1">
    <location>
        <begin position="72"/>
        <end position="93"/>
    </location>
</feature>
<feature type="region of interest" description="Disordered" evidence="1">
    <location>
        <begin position="39"/>
        <end position="93"/>
    </location>
</feature>
<gene>
    <name evidence="2" type="ORF">BRAFLDRAFT_105406</name>
</gene>
<protein>
    <submittedName>
        <fullName evidence="2">Uncharacterized protein</fullName>
    </submittedName>
</protein>
<dbReference type="EMBL" id="GG666633">
    <property type="protein sequence ID" value="EEN47215.1"/>
    <property type="molecule type" value="Genomic_DNA"/>
</dbReference>
<accession>C3ZJT0</accession>